<organism evidence="3 4">
    <name type="scientific">Streptomyces gilvifuscus</name>
    <dbReference type="NCBI Taxonomy" id="1550617"/>
    <lineage>
        <taxon>Bacteria</taxon>
        <taxon>Bacillati</taxon>
        <taxon>Actinomycetota</taxon>
        <taxon>Actinomycetes</taxon>
        <taxon>Kitasatosporales</taxon>
        <taxon>Streptomycetaceae</taxon>
        <taxon>Streptomyces</taxon>
    </lineage>
</organism>
<comment type="caution">
    <text evidence="3">The sequence shown here is derived from an EMBL/GenBank/DDBJ whole genome shotgun (WGS) entry which is preliminary data.</text>
</comment>
<dbReference type="SUPFAM" id="SSF54427">
    <property type="entry name" value="NTF2-like"/>
    <property type="match status" value="1"/>
</dbReference>
<feature type="compositionally biased region" description="Basic and acidic residues" evidence="1">
    <location>
        <begin position="125"/>
        <end position="148"/>
    </location>
</feature>
<feature type="compositionally biased region" description="Basic and acidic residues" evidence="1">
    <location>
        <begin position="92"/>
        <end position="105"/>
    </location>
</feature>
<evidence type="ECO:0000313" key="4">
    <source>
        <dbReference type="Proteomes" id="UP001221328"/>
    </source>
</evidence>
<keyword evidence="4" id="KW-1185">Reference proteome</keyword>
<name>A0ABT5FVX3_9ACTN</name>
<dbReference type="Proteomes" id="UP001221328">
    <property type="component" value="Unassembled WGS sequence"/>
</dbReference>
<evidence type="ECO:0000259" key="2">
    <source>
        <dbReference type="Pfam" id="PF12680"/>
    </source>
</evidence>
<dbReference type="InterPro" id="IPR032710">
    <property type="entry name" value="NTF2-like_dom_sf"/>
</dbReference>
<dbReference type="Pfam" id="PF12680">
    <property type="entry name" value="SnoaL_2"/>
    <property type="match status" value="1"/>
</dbReference>
<dbReference type="RefSeq" id="WP_272176013.1">
    <property type="nucleotide sequence ID" value="NZ_JAQOSK010000007.1"/>
</dbReference>
<sequence>MQDAQEFVREYFAAAVASDRGRYFALFDDDVVVPDDGRSHQGLAAVRRWRTEVPPVRYDLHDVTGPPTACTALAEVSGDFPGSPLTLRFTFERNTQRSISSDRETPTNPIVGEPSSHGSSNSTGADRRPSGRDPRSVAQPDKRREPHPGDGGMRLAQWSAGQALHLHFPAGSGASFLGPPTHARMP</sequence>
<feature type="domain" description="SnoaL-like" evidence="2">
    <location>
        <begin position="8"/>
        <end position="90"/>
    </location>
</feature>
<proteinExistence type="predicted"/>
<accession>A0ABT5FVX3</accession>
<dbReference type="InterPro" id="IPR037401">
    <property type="entry name" value="SnoaL-like"/>
</dbReference>
<evidence type="ECO:0000256" key="1">
    <source>
        <dbReference type="SAM" id="MobiDB-lite"/>
    </source>
</evidence>
<protein>
    <recommendedName>
        <fullName evidence="2">SnoaL-like domain-containing protein</fullName>
    </recommendedName>
</protein>
<evidence type="ECO:0000313" key="3">
    <source>
        <dbReference type="EMBL" id="MDC2956653.1"/>
    </source>
</evidence>
<dbReference type="EMBL" id="JAQOSK010000007">
    <property type="protein sequence ID" value="MDC2956653.1"/>
    <property type="molecule type" value="Genomic_DNA"/>
</dbReference>
<dbReference type="Gene3D" id="3.10.450.50">
    <property type="match status" value="1"/>
</dbReference>
<gene>
    <name evidence="3" type="ORF">PO587_19465</name>
</gene>
<reference evidence="3 4" key="1">
    <citation type="journal article" date="2015" name="Int. J. Syst. Evol. Microbiol.">
        <title>Streptomyces gilvifuscus sp. nov., an actinomycete that produces antibacterial compounds isolated from soil.</title>
        <authorList>
            <person name="Nguyen T.M."/>
            <person name="Kim J."/>
        </authorList>
    </citation>
    <scope>NUCLEOTIDE SEQUENCE [LARGE SCALE GENOMIC DNA]</scope>
    <source>
        <strain evidence="3 4">T113</strain>
    </source>
</reference>
<feature type="region of interest" description="Disordered" evidence="1">
    <location>
        <begin position="92"/>
        <end position="155"/>
    </location>
</feature>